<dbReference type="SUPFAM" id="SSF56059">
    <property type="entry name" value="Glutathione synthetase ATP-binding domain-like"/>
    <property type="match status" value="1"/>
</dbReference>
<dbReference type="Proteomes" id="UP000075635">
    <property type="component" value="Unassembled WGS sequence"/>
</dbReference>
<gene>
    <name evidence="1" type="ORF">BE17_31415</name>
</gene>
<sequence length="300" mass="33031">MTSMNKVALIVAQNHAELSATAAEVDEVVVLRAAFAELGVELSARTFHDPSVDWSAFDAVVPKLAWDYFHEPRRFVAWLDRLTAQGVRTINDARLVKWNHDKTYLVDLRDAGVRVAPFVFFPAGSDARAVVHRLRAEGWRRSVIKPSISGGAWKTLSADLDRAPEIEALARDILGRSGLLAQPFFDEVPRSGEWSVLFVAGEPTHVVLKKPREGDYRSQNVWGASIEGKEPPAGLVASARRALAAAPIAPVYGRVDGFLRDGELHLMELELIEPYFFFEHAPAGVVARFAKAILSALRSG</sequence>
<dbReference type="PANTHER" id="PTHR39217:SF1">
    <property type="entry name" value="GLUTATHIONE SYNTHETASE"/>
    <property type="match status" value="1"/>
</dbReference>
<dbReference type="Gene3D" id="3.40.50.20">
    <property type="match status" value="1"/>
</dbReference>
<organism evidence="1 2">
    <name type="scientific">Sorangium cellulosum</name>
    <name type="common">Polyangium cellulosum</name>
    <dbReference type="NCBI Taxonomy" id="56"/>
    <lineage>
        <taxon>Bacteria</taxon>
        <taxon>Pseudomonadati</taxon>
        <taxon>Myxococcota</taxon>
        <taxon>Polyangia</taxon>
        <taxon>Polyangiales</taxon>
        <taxon>Polyangiaceae</taxon>
        <taxon>Sorangium</taxon>
    </lineage>
</organism>
<protein>
    <recommendedName>
        <fullName evidence="3">ATP-grasp domain-containing protein</fullName>
    </recommendedName>
</protein>
<evidence type="ECO:0000313" key="1">
    <source>
        <dbReference type="EMBL" id="KYF85200.1"/>
    </source>
</evidence>
<dbReference type="Gene3D" id="3.30.1490.20">
    <property type="entry name" value="ATP-grasp fold, A domain"/>
    <property type="match status" value="1"/>
</dbReference>
<name>A0A150RYK6_SORCE</name>
<dbReference type="InterPro" id="IPR053191">
    <property type="entry name" value="DcsG_Biosynth_Enzyme"/>
</dbReference>
<dbReference type="Gene3D" id="3.30.470.20">
    <property type="entry name" value="ATP-grasp fold, B domain"/>
    <property type="match status" value="1"/>
</dbReference>
<evidence type="ECO:0008006" key="3">
    <source>
        <dbReference type="Google" id="ProtNLM"/>
    </source>
</evidence>
<dbReference type="PANTHER" id="PTHR39217">
    <property type="match status" value="1"/>
</dbReference>
<evidence type="ECO:0000313" key="2">
    <source>
        <dbReference type="Proteomes" id="UP000075635"/>
    </source>
</evidence>
<dbReference type="InterPro" id="IPR013815">
    <property type="entry name" value="ATP_grasp_subdomain_1"/>
</dbReference>
<dbReference type="EMBL" id="JEMB01001770">
    <property type="protein sequence ID" value="KYF85200.1"/>
    <property type="molecule type" value="Genomic_DNA"/>
</dbReference>
<comment type="caution">
    <text evidence="1">The sequence shown here is derived from an EMBL/GenBank/DDBJ whole genome shotgun (WGS) entry which is preliminary data.</text>
</comment>
<accession>A0A150RYK6</accession>
<dbReference type="GO" id="GO:0005524">
    <property type="term" value="F:ATP binding"/>
    <property type="evidence" value="ECO:0007669"/>
    <property type="project" value="InterPro"/>
</dbReference>
<dbReference type="AlphaFoldDB" id="A0A150RYK6"/>
<proteinExistence type="predicted"/>
<reference evidence="1 2" key="1">
    <citation type="submission" date="2014-02" db="EMBL/GenBank/DDBJ databases">
        <title>The small core and large imbalanced accessory genome model reveals a collaborative survival strategy of Sorangium cellulosum strains in nature.</title>
        <authorList>
            <person name="Han K."/>
            <person name="Peng R."/>
            <person name="Blom J."/>
            <person name="Li Y.-Z."/>
        </authorList>
    </citation>
    <scope>NUCLEOTIDE SEQUENCE [LARGE SCALE GENOMIC DNA]</scope>
    <source>
        <strain evidence="1 2">So0011-07</strain>
    </source>
</reference>